<dbReference type="FunFam" id="3.20.20.10:FF:000003">
    <property type="entry name" value="Diaminopimelate decarboxylase"/>
    <property type="match status" value="1"/>
</dbReference>
<dbReference type="PANTHER" id="PTHR43727">
    <property type="entry name" value="DIAMINOPIMELATE DECARBOXYLASE"/>
    <property type="match status" value="1"/>
</dbReference>
<dbReference type="GO" id="GO:0030170">
    <property type="term" value="F:pyridoxal phosphate binding"/>
    <property type="evidence" value="ECO:0007669"/>
    <property type="project" value="UniProtKB-UniRule"/>
</dbReference>
<dbReference type="Gene3D" id="3.20.20.10">
    <property type="entry name" value="Alanine racemase"/>
    <property type="match status" value="1"/>
</dbReference>
<dbReference type="PRINTS" id="PR01181">
    <property type="entry name" value="DAPDCRBXLASE"/>
</dbReference>
<evidence type="ECO:0000313" key="17">
    <source>
        <dbReference type="Proteomes" id="UP000019681"/>
    </source>
</evidence>
<protein>
    <recommendedName>
        <fullName evidence="11 12">Diaminopimelate decarboxylase</fullName>
        <shortName evidence="12">DAP decarboxylase</shortName>
        <shortName evidence="12">DAPDC</shortName>
        <ecNumber evidence="10 12">4.1.1.20</ecNumber>
    </recommendedName>
</protein>
<keyword evidence="3 12" id="KW-0210">Decarboxylase</keyword>
<comment type="cofactor">
    <cofactor evidence="1 12 13 14">
        <name>pyridoxal 5'-phosphate</name>
        <dbReference type="ChEBI" id="CHEBI:597326"/>
    </cofactor>
</comment>
<dbReference type="InterPro" id="IPR009006">
    <property type="entry name" value="Ala_racemase/Decarboxylase_C"/>
</dbReference>
<feature type="binding site" evidence="12">
    <location>
        <position position="389"/>
    </location>
    <ligand>
        <name>pyridoxal 5'-phosphate</name>
        <dbReference type="ChEBI" id="CHEBI:597326"/>
    </ligand>
</feature>
<comment type="similarity">
    <text evidence="9 12">Belongs to the Orn/Lys/Arg decarboxylase class-II family. LysA subfamily.</text>
</comment>
<comment type="subunit">
    <text evidence="12">Homodimer.</text>
</comment>
<dbReference type="FunFam" id="2.40.37.10:FF:000003">
    <property type="entry name" value="Diaminopimelate decarboxylase"/>
    <property type="match status" value="1"/>
</dbReference>
<dbReference type="Pfam" id="PF02784">
    <property type="entry name" value="Orn_Arg_deC_N"/>
    <property type="match status" value="1"/>
</dbReference>
<dbReference type="PRINTS" id="PR01179">
    <property type="entry name" value="ODADCRBXLASE"/>
</dbReference>
<feature type="binding site" evidence="12">
    <location>
        <position position="361"/>
    </location>
    <ligand>
        <name>substrate</name>
    </ligand>
</feature>
<feature type="active site" description="Proton donor" evidence="13">
    <location>
        <position position="360"/>
    </location>
</feature>
<keyword evidence="4 12" id="KW-0663">Pyridoxal phosphate</keyword>
<dbReference type="UniPathway" id="UPA00034">
    <property type="reaction ID" value="UER00027"/>
</dbReference>
<dbReference type="OrthoDB" id="9802241at2"/>
<keyword evidence="2 12" id="KW-0028">Amino-acid biosynthesis</keyword>
<feature type="binding site" evidence="12">
    <location>
        <begin position="289"/>
        <end position="292"/>
    </location>
    <ligand>
        <name>pyridoxal 5'-phosphate</name>
        <dbReference type="ChEBI" id="CHEBI:597326"/>
    </ligand>
</feature>
<dbReference type="SUPFAM" id="SSF50621">
    <property type="entry name" value="Alanine racemase C-terminal domain-like"/>
    <property type="match status" value="1"/>
</dbReference>
<organism evidence="16 17">
    <name type="scientific">Fervidicella metallireducens AeB</name>
    <dbReference type="NCBI Taxonomy" id="1403537"/>
    <lineage>
        <taxon>Bacteria</taxon>
        <taxon>Bacillati</taxon>
        <taxon>Bacillota</taxon>
        <taxon>Clostridia</taxon>
        <taxon>Eubacteriales</taxon>
        <taxon>Clostridiaceae</taxon>
        <taxon>Fervidicella</taxon>
    </lineage>
</organism>
<dbReference type="GO" id="GO:0009089">
    <property type="term" value="P:lysine biosynthetic process via diaminopimelate"/>
    <property type="evidence" value="ECO:0007669"/>
    <property type="project" value="UniProtKB-UniRule"/>
</dbReference>
<feature type="binding site" evidence="12">
    <location>
        <position position="329"/>
    </location>
    <ligand>
        <name>substrate</name>
    </ligand>
</feature>
<sequence length="430" mass="48573">MFGYNSLKINDRGNLEISGCDCVELVEKYGTPLYVMDEAEIRRRCREIRKKHIDKYNGIALYASKAFLNKEMCRIVKSEGLGLDVVSSGELYTAYSVDFPMDKIVFHGNNKTIDELQMAVELSVGRIVLDNFYEINMLESLLKGKGKRIDVQIRVAPGIEGHTHDYIKTGQIDTKFGFSLQDGSARSAIDKVIHSNCFNFKGLHSHLGSQLFENEIYISAVKILVEEYRRIKELYGIELDEINVGGGFAIYYSKEDERRNISFYSDIINKTVDKEFSGYGLKRPTVYIEPGRWVVGEAGITLYTVGAIKEIKGIRKYVCIDGGMTDNIRPSLYNANYTAVVANKKESEEKEVITIAGKCCESGDILIKDCQLNKLESGDILAVLSTGAYNFTMSSNYNRMRRPAVVMANKGKDRIIVKRQTFEDLIKNDI</sequence>
<evidence type="ECO:0000256" key="3">
    <source>
        <dbReference type="ARBA" id="ARBA00022793"/>
    </source>
</evidence>
<dbReference type="STRING" id="1403537.Q428_07220"/>
<evidence type="ECO:0000256" key="8">
    <source>
        <dbReference type="ARBA" id="ARBA00060643"/>
    </source>
</evidence>
<evidence type="ECO:0000256" key="1">
    <source>
        <dbReference type="ARBA" id="ARBA00001933"/>
    </source>
</evidence>
<dbReference type="Gene3D" id="2.40.37.10">
    <property type="entry name" value="Lyase, Ornithine Decarboxylase, Chain A, domain 1"/>
    <property type="match status" value="1"/>
</dbReference>
<evidence type="ECO:0000256" key="10">
    <source>
        <dbReference type="ARBA" id="ARBA00066427"/>
    </source>
</evidence>
<proteinExistence type="inferred from homology"/>
<dbReference type="InterPro" id="IPR029066">
    <property type="entry name" value="PLP-binding_barrel"/>
</dbReference>
<feature type="domain" description="Orn/DAP/Arg decarboxylase 2 N-terminal" evidence="15">
    <location>
        <begin position="39"/>
        <end position="295"/>
    </location>
</feature>
<dbReference type="HAMAP" id="MF_02120">
    <property type="entry name" value="LysA"/>
    <property type="match status" value="1"/>
</dbReference>
<dbReference type="Proteomes" id="UP000019681">
    <property type="component" value="Unassembled WGS sequence"/>
</dbReference>
<dbReference type="RefSeq" id="WP_035379474.1">
    <property type="nucleotide sequence ID" value="NZ_AZQP01000018.1"/>
</dbReference>
<dbReference type="InterPro" id="IPR000183">
    <property type="entry name" value="Orn/DAP/Arg_de-COase"/>
</dbReference>
<evidence type="ECO:0000313" key="16">
    <source>
        <dbReference type="EMBL" id="EYE88551.1"/>
    </source>
</evidence>
<evidence type="ECO:0000256" key="14">
    <source>
        <dbReference type="RuleBase" id="RU003738"/>
    </source>
</evidence>
<dbReference type="NCBIfam" id="TIGR01048">
    <property type="entry name" value="lysA"/>
    <property type="match status" value="1"/>
</dbReference>
<keyword evidence="6 12" id="KW-0456">Lyase</keyword>
<evidence type="ECO:0000256" key="7">
    <source>
        <dbReference type="ARBA" id="ARBA00050464"/>
    </source>
</evidence>
<reference evidence="16 17" key="1">
    <citation type="journal article" date="2014" name="Genome Announc.">
        <title>Draft Genome Sequence of Fervidicella metallireducens Strain AeBT, an Iron-Reducing Thermoanaerobe from the Great Artesian Basin.</title>
        <authorList>
            <person name="Patel B.K."/>
        </authorList>
    </citation>
    <scope>NUCLEOTIDE SEQUENCE [LARGE SCALE GENOMIC DNA]</scope>
    <source>
        <strain evidence="16 17">AeB</strain>
    </source>
</reference>
<gene>
    <name evidence="12" type="primary">lysA</name>
    <name evidence="16" type="ORF">Q428_07220</name>
</gene>
<feature type="binding site" evidence="12">
    <location>
        <position position="389"/>
    </location>
    <ligand>
        <name>substrate</name>
    </ligand>
</feature>
<feature type="binding site" evidence="12">
    <location>
        <position position="333"/>
    </location>
    <ligand>
        <name>substrate</name>
    </ligand>
</feature>
<feature type="binding site" evidence="12">
    <location>
        <position position="292"/>
    </location>
    <ligand>
        <name>substrate</name>
    </ligand>
</feature>
<dbReference type="InterPro" id="IPR002986">
    <property type="entry name" value="DAP_deCOOHase_LysA"/>
</dbReference>
<feature type="modified residue" description="N6-(pyridoxal phosphate)lysine" evidence="12 13">
    <location>
        <position position="65"/>
    </location>
</feature>
<keyword evidence="17" id="KW-1185">Reference proteome</keyword>
<evidence type="ECO:0000256" key="9">
    <source>
        <dbReference type="ARBA" id="ARBA00060983"/>
    </source>
</evidence>
<dbReference type="SUPFAM" id="SSF51419">
    <property type="entry name" value="PLP-binding barrel"/>
    <property type="match status" value="1"/>
</dbReference>
<comment type="function">
    <text evidence="12">Specifically catalyzes the decarboxylation of meso-diaminopimelate (meso-DAP) to L-lysine.</text>
</comment>
<dbReference type="EMBL" id="AZQP01000018">
    <property type="protein sequence ID" value="EYE88551.1"/>
    <property type="molecule type" value="Genomic_DNA"/>
</dbReference>
<dbReference type="AlphaFoldDB" id="A0A017RVG0"/>
<dbReference type="InterPro" id="IPR022644">
    <property type="entry name" value="De-COase2_N"/>
</dbReference>
<dbReference type="EC" id="4.1.1.20" evidence="10 12"/>
<comment type="caution">
    <text evidence="16">The sequence shown here is derived from an EMBL/GenBank/DDBJ whole genome shotgun (WGS) entry which is preliminary data.</text>
</comment>
<dbReference type="GO" id="GO:0008836">
    <property type="term" value="F:diaminopimelate decarboxylase activity"/>
    <property type="evidence" value="ECO:0007669"/>
    <property type="project" value="UniProtKB-UniRule"/>
</dbReference>
<evidence type="ECO:0000256" key="6">
    <source>
        <dbReference type="ARBA" id="ARBA00023239"/>
    </source>
</evidence>
<evidence type="ECO:0000256" key="2">
    <source>
        <dbReference type="ARBA" id="ARBA00022605"/>
    </source>
</evidence>
<dbReference type="CDD" id="cd06828">
    <property type="entry name" value="PLPDE_III_DapDC"/>
    <property type="match status" value="1"/>
</dbReference>
<dbReference type="PANTHER" id="PTHR43727:SF2">
    <property type="entry name" value="GROUP IV DECARBOXYLASE"/>
    <property type="match status" value="1"/>
</dbReference>
<name>A0A017RVG0_9CLOT</name>
<evidence type="ECO:0000256" key="13">
    <source>
        <dbReference type="PIRSR" id="PIRSR600183-50"/>
    </source>
</evidence>
<comment type="catalytic activity">
    <reaction evidence="7 12 14">
        <text>meso-2,6-diaminopimelate + H(+) = L-lysine + CO2</text>
        <dbReference type="Rhea" id="RHEA:15101"/>
        <dbReference type="ChEBI" id="CHEBI:15378"/>
        <dbReference type="ChEBI" id="CHEBI:16526"/>
        <dbReference type="ChEBI" id="CHEBI:32551"/>
        <dbReference type="ChEBI" id="CHEBI:57791"/>
        <dbReference type="EC" id="4.1.1.20"/>
    </reaction>
</comment>
<feature type="binding site" evidence="12">
    <location>
        <position position="247"/>
    </location>
    <ligand>
        <name>pyridoxal 5'-phosphate</name>
        <dbReference type="ChEBI" id="CHEBI:597326"/>
    </ligand>
</feature>
<keyword evidence="5 12" id="KW-0457">Lysine biosynthesis</keyword>
<evidence type="ECO:0000256" key="12">
    <source>
        <dbReference type="HAMAP-Rule" id="MF_02120"/>
    </source>
</evidence>
<evidence type="ECO:0000256" key="5">
    <source>
        <dbReference type="ARBA" id="ARBA00023154"/>
    </source>
</evidence>
<accession>A0A017RVG0</accession>
<evidence type="ECO:0000259" key="15">
    <source>
        <dbReference type="Pfam" id="PF02784"/>
    </source>
</evidence>
<evidence type="ECO:0000256" key="11">
    <source>
        <dbReference type="ARBA" id="ARBA00074972"/>
    </source>
</evidence>
<comment type="pathway">
    <text evidence="8 12 14">Amino-acid biosynthesis; L-lysine biosynthesis via DAP pathway; L-lysine from DL-2,6-diaminopimelate: step 1/1.</text>
</comment>
<evidence type="ECO:0000256" key="4">
    <source>
        <dbReference type="ARBA" id="ARBA00022898"/>
    </source>
</evidence>